<evidence type="ECO:0000313" key="2">
    <source>
        <dbReference type="EMBL" id="HIZ23147.1"/>
    </source>
</evidence>
<keyword evidence="1" id="KW-0812">Transmembrane</keyword>
<keyword evidence="1" id="KW-1133">Transmembrane helix</keyword>
<dbReference type="EMBL" id="DXBU01000137">
    <property type="protein sequence ID" value="HIZ23147.1"/>
    <property type="molecule type" value="Genomic_DNA"/>
</dbReference>
<keyword evidence="1" id="KW-0472">Membrane</keyword>
<reference evidence="2" key="1">
    <citation type="journal article" date="2021" name="PeerJ">
        <title>Extensive microbial diversity within the chicken gut microbiome revealed by metagenomics and culture.</title>
        <authorList>
            <person name="Gilroy R."/>
            <person name="Ravi A."/>
            <person name="Getino M."/>
            <person name="Pursley I."/>
            <person name="Horton D.L."/>
            <person name="Alikhan N.F."/>
            <person name="Baker D."/>
            <person name="Gharbi K."/>
            <person name="Hall N."/>
            <person name="Watson M."/>
            <person name="Adriaenssens E.M."/>
            <person name="Foster-Nyarko E."/>
            <person name="Jarju S."/>
            <person name="Secka A."/>
            <person name="Antonio M."/>
            <person name="Oren A."/>
            <person name="Chaudhuri R.R."/>
            <person name="La Ragione R."/>
            <person name="Hildebrand F."/>
            <person name="Pallen M.J."/>
        </authorList>
    </citation>
    <scope>NUCLEOTIDE SEQUENCE</scope>
    <source>
        <strain evidence="2">14324</strain>
    </source>
</reference>
<name>A0A9D2IUQ4_9FIRM</name>
<dbReference type="AlphaFoldDB" id="A0A9D2IUQ4"/>
<evidence type="ECO:0000313" key="3">
    <source>
        <dbReference type="Proteomes" id="UP000824041"/>
    </source>
</evidence>
<dbReference type="Proteomes" id="UP000824041">
    <property type="component" value="Unassembled WGS sequence"/>
</dbReference>
<proteinExistence type="predicted"/>
<reference evidence="2" key="2">
    <citation type="submission" date="2021-04" db="EMBL/GenBank/DDBJ databases">
        <authorList>
            <person name="Gilroy R."/>
        </authorList>
    </citation>
    <scope>NUCLEOTIDE SEQUENCE</scope>
    <source>
        <strain evidence="2">14324</strain>
    </source>
</reference>
<feature type="transmembrane region" description="Helical" evidence="1">
    <location>
        <begin position="16"/>
        <end position="37"/>
    </location>
</feature>
<gene>
    <name evidence="2" type="ORF">IAA21_10185</name>
</gene>
<evidence type="ECO:0000256" key="1">
    <source>
        <dbReference type="SAM" id="Phobius"/>
    </source>
</evidence>
<sequence>MAMIVFIPGPADVESAFLGSMVLNVILAVIALVVKLAPREEFFSPLF</sequence>
<organism evidence="2 3">
    <name type="scientific">Candidatus Blautia faecigallinarum</name>
    <dbReference type="NCBI Taxonomy" id="2838488"/>
    <lineage>
        <taxon>Bacteria</taxon>
        <taxon>Bacillati</taxon>
        <taxon>Bacillota</taxon>
        <taxon>Clostridia</taxon>
        <taxon>Lachnospirales</taxon>
        <taxon>Lachnospiraceae</taxon>
        <taxon>Blautia</taxon>
    </lineage>
</organism>
<accession>A0A9D2IUQ4</accession>
<protein>
    <submittedName>
        <fullName evidence="2">Uncharacterized protein</fullName>
    </submittedName>
</protein>
<comment type="caution">
    <text evidence="2">The sequence shown here is derived from an EMBL/GenBank/DDBJ whole genome shotgun (WGS) entry which is preliminary data.</text>
</comment>